<dbReference type="InterPro" id="IPR010235">
    <property type="entry name" value="HepT"/>
</dbReference>
<dbReference type="Pfam" id="PF08780">
    <property type="entry name" value="NTase_sub_bind"/>
    <property type="match status" value="1"/>
</dbReference>
<proteinExistence type="predicted"/>
<accession>A0A917Y1M9</accession>
<gene>
    <name evidence="1" type="ORF">GCM10007971_28660</name>
</gene>
<name>A0A917Y1M9_9BACI</name>
<evidence type="ECO:0000313" key="1">
    <source>
        <dbReference type="EMBL" id="GGN62582.1"/>
    </source>
</evidence>
<comment type="caution">
    <text evidence="1">The sequence shown here is derived from an EMBL/GenBank/DDBJ whole genome shotgun (WGS) entry which is preliminary data.</text>
</comment>
<dbReference type="SUPFAM" id="SSF81593">
    <property type="entry name" value="Nucleotidyltransferase substrate binding subunit/domain"/>
    <property type="match status" value="1"/>
</dbReference>
<dbReference type="EMBL" id="BMOS01000024">
    <property type="protein sequence ID" value="GGN62582.1"/>
    <property type="molecule type" value="Genomic_DNA"/>
</dbReference>
<protein>
    <submittedName>
        <fullName evidence="1">Nucleotidyltransferase</fullName>
    </submittedName>
</protein>
<reference evidence="1" key="1">
    <citation type="journal article" date="2014" name="Int. J. Syst. Evol. Microbiol.">
        <title>Complete genome sequence of Corynebacterium casei LMG S-19264T (=DSM 44701T), isolated from a smear-ripened cheese.</title>
        <authorList>
            <consortium name="US DOE Joint Genome Institute (JGI-PGF)"/>
            <person name="Walter F."/>
            <person name="Albersmeier A."/>
            <person name="Kalinowski J."/>
            <person name="Ruckert C."/>
        </authorList>
    </citation>
    <scope>NUCLEOTIDE SEQUENCE</scope>
    <source>
        <strain evidence="1">JCM 17251</strain>
    </source>
</reference>
<reference evidence="1" key="2">
    <citation type="submission" date="2020-09" db="EMBL/GenBank/DDBJ databases">
        <authorList>
            <person name="Sun Q."/>
            <person name="Ohkuma M."/>
        </authorList>
    </citation>
    <scope>NUCLEOTIDE SEQUENCE</scope>
    <source>
        <strain evidence="1">JCM 17251</strain>
    </source>
</reference>
<sequence length="135" mass="16218">MKKERLYERLDTYKRASERLTEATKLQIDHAIVYDGVIQRFEFTFELSWKLMKAFLEYAGLEELKSPRATIREAYAYGLIHDGDEWIDMMTDRNKTSHIYDEGEARTIYIKIKMVYEELLRGLIDNIEQELRRVQ</sequence>
<organism evidence="1 2">
    <name type="scientific">Oceanobacillus indicireducens</name>
    <dbReference type="NCBI Taxonomy" id="1004261"/>
    <lineage>
        <taxon>Bacteria</taxon>
        <taxon>Bacillati</taxon>
        <taxon>Bacillota</taxon>
        <taxon>Bacilli</taxon>
        <taxon>Bacillales</taxon>
        <taxon>Bacillaceae</taxon>
        <taxon>Oceanobacillus</taxon>
    </lineage>
</organism>
<evidence type="ECO:0000313" key="2">
    <source>
        <dbReference type="Proteomes" id="UP000624041"/>
    </source>
</evidence>
<keyword evidence="2" id="KW-1185">Reference proteome</keyword>
<dbReference type="AlphaFoldDB" id="A0A917Y1M9"/>
<dbReference type="Gene3D" id="1.20.120.330">
    <property type="entry name" value="Nucleotidyltransferases domain 2"/>
    <property type="match status" value="1"/>
</dbReference>
<dbReference type="RefSeq" id="WP_188858449.1">
    <property type="nucleotide sequence ID" value="NZ_BMOS01000024.1"/>
</dbReference>
<dbReference type="Proteomes" id="UP000624041">
    <property type="component" value="Unassembled WGS sequence"/>
</dbReference>
<dbReference type="NCBIfam" id="TIGR01987">
    <property type="entry name" value="HI0074"/>
    <property type="match status" value="1"/>
</dbReference>